<evidence type="ECO:0000256" key="1">
    <source>
        <dbReference type="SAM" id="MobiDB-lite"/>
    </source>
</evidence>
<dbReference type="RefSeq" id="WP_185051658.1">
    <property type="nucleotide sequence ID" value="NZ_BAABIX010000004.1"/>
</dbReference>
<evidence type="ECO:0000313" key="2">
    <source>
        <dbReference type="EMBL" id="MBB5134760.1"/>
    </source>
</evidence>
<name>A0A840PBG8_9ACTN</name>
<proteinExistence type="predicted"/>
<dbReference type="EMBL" id="JACHGN010000009">
    <property type="protein sequence ID" value="MBB5134760.1"/>
    <property type="molecule type" value="Genomic_DNA"/>
</dbReference>
<evidence type="ECO:0000313" key="3">
    <source>
        <dbReference type="Proteomes" id="UP000578449"/>
    </source>
</evidence>
<reference evidence="2 3" key="1">
    <citation type="submission" date="2020-08" db="EMBL/GenBank/DDBJ databases">
        <title>Genomic Encyclopedia of Type Strains, Phase IV (KMG-IV): sequencing the most valuable type-strain genomes for metagenomic binning, comparative biology and taxonomic classification.</title>
        <authorList>
            <person name="Goeker M."/>
        </authorList>
    </citation>
    <scope>NUCLEOTIDE SEQUENCE [LARGE SCALE GENOMIC DNA]</scope>
    <source>
        <strain evidence="2 3">DSM 45615</strain>
    </source>
</reference>
<organism evidence="2 3">
    <name type="scientific">Thermocatellispora tengchongensis</name>
    <dbReference type="NCBI Taxonomy" id="1073253"/>
    <lineage>
        <taxon>Bacteria</taxon>
        <taxon>Bacillati</taxon>
        <taxon>Actinomycetota</taxon>
        <taxon>Actinomycetes</taxon>
        <taxon>Streptosporangiales</taxon>
        <taxon>Streptosporangiaceae</taxon>
        <taxon>Thermocatellispora</taxon>
    </lineage>
</organism>
<protein>
    <submittedName>
        <fullName evidence="2">Uncharacterized protein</fullName>
    </submittedName>
</protein>
<gene>
    <name evidence="2" type="ORF">HNP84_004494</name>
</gene>
<dbReference type="AlphaFoldDB" id="A0A840PBG8"/>
<feature type="region of interest" description="Disordered" evidence="1">
    <location>
        <begin position="114"/>
        <end position="137"/>
    </location>
</feature>
<dbReference type="Proteomes" id="UP000578449">
    <property type="component" value="Unassembled WGS sequence"/>
</dbReference>
<comment type="caution">
    <text evidence="2">The sequence shown here is derived from an EMBL/GenBank/DDBJ whole genome shotgun (WGS) entry which is preliminary data.</text>
</comment>
<accession>A0A840PBG8</accession>
<keyword evidence="3" id="KW-1185">Reference proteome</keyword>
<sequence>MTKTERGNGALASLIDRIQKLYYVEAGEPGFEAIERVSGRIHAEFRDEDGRLRVLPRSTACDLVRNRHGKVPSWQAVRMFVLVCHRIAVESDLGPEPLDDLRGEFRALWQAAKDEERSASPADAETTGDILAPAPGETPARFTATMRLMPVEWGRVGARRVERAETGEDPKAAYELAVLFACEAHGAGDGEEEREKSGQWLRIAEHWKARATGKVPQAAALRLRGASLVNAARALAIEYKQAGRSTRNLFLGAVAKAEASVDSGVRYEQRQSSRIH</sequence>